<sequence>MNLFLMQKLVFYILQWLFRFRP</sequence>
<name>A0A2P2NW50_RHIMU</name>
<organism evidence="1">
    <name type="scientific">Rhizophora mucronata</name>
    <name type="common">Asiatic mangrove</name>
    <dbReference type="NCBI Taxonomy" id="61149"/>
    <lineage>
        <taxon>Eukaryota</taxon>
        <taxon>Viridiplantae</taxon>
        <taxon>Streptophyta</taxon>
        <taxon>Embryophyta</taxon>
        <taxon>Tracheophyta</taxon>
        <taxon>Spermatophyta</taxon>
        <taxon>Magnoliopsida</taxon>
        <taxon>eudicotyledons</taxon>
        <taxon>Gunneridae</taxon>
        <taxon>Pentapetalae</taxon>
        <taxon>rosids</taxon>
        <taxon>fabids</taxon>
        <taxon>Malpighiales</taxon>
        <taxon>Rhizophoraceae</taxon>
        <taxon>Rhizophora</taxon>
    </lineage>
</organism>
<proteinExistence type="predicted"/>
<dbReference type="EMBL" id="GGEC01066067">
    <property type="protein sequence ID" value="MBX46551.1"/>
    <property type="molecule type" value="Transcribed_RNA"/>
</dbReference>
<accession>A0A2P2NW50</accession>
<reference evidence="1" key="1">
    <citation type="submission" date="2018-02" db="EMBL/GenBank/DDBJ databases">
        <title>Rhizophora mucronata_Transcriptome.</title>
        <authorList>
            <person name="Meera S.P."/>
            <person name="Sreeshan A."/>
            <person name="Augustine A."/>
        </authorList>
    </citation>
    <scope>NUCLEOTIDE SEQUENCE</scope>
    <source>
        <tissue evidence="1">Leaf</tissue>
    </source>
</reference>
<dbReference type="AlphaFoldDB" id="A0A2P2NW50"/>
<protein>
    <submittedName>
        <fullName evidence="1">Uncharacterized protein</fullName>
    </submittedName>
</protein>
<evidence type="ECO:0000313" key="1">
    <source>
        <dbReference type="EMBL" id="MBX46551.1"/>
    </source>
</evidence>